<protein>
    <submittedName>
        <fullName evidence="2">Paraquat-inducible protein A</fullName>
    </submittedName>
</protein>
<accession>A0A1C1Z0S3</accession>
<sequence length="158" mass="16301">MRLMLAAALVLSALFFGLGIVLPLVRFETLYLFDQSPSLLGVVAALWSGEDRLLALVVALVSIAFPVIKLIAISAEAVGGGSRSGLAARLLPHLSRWSLMDVVLVALVIVAAKTGGLAKAFSQPGLWFYAASALTAAVAHGLAGRLARSGQDGAPPGR</sequence>
<keyword evidence="1" id="KW-0812">Transmembrane</keyword>
<name>A0A1C1Z0S3_9HYPH</name>
<evidence type="ECO:0000256" key="1">
    <source>
        <dbReference type="SAM" id="Phobius"/>
    </source>
</evidence>
<keyword evidence="3" id="KW-1185">Reference proteome</keyword>
<dbReference type="OrthoDB" id="5372500at2"/>
<evidence type="ECO:0000313" key="3">
    <source>
        <dbReference type="Proteomes" id="UP000094795"/>
    </source>
</evidence>
<dbReference type="AlphaFoldDB" id="A0A1C1Z0S3"/>
<dbReference type="STRING" id="1480615.AWJ14_09465"/>
<feature type="transmembrane region" description="Helical" evidence="1">
    <location>
        <begin position="126"/>
        <end position="143"/>
    </location>
</feature>
<dbReference type="EMBL" id="LQZT01000001">
    <property type="protein sequence ID" value="OCW59267.1"/>
    <property type="molecule type" value="Genomic_DNA"/>
</dbReference>
<comment type="caution">
    <text evidence="2">The sequence shown here is derived from an EMBL/GenBank/DDBJ whole genome shotgun (WGS) entry which is preliminary data.</text>
</comment>
<dbReference type="Proteomes" id="UP000094795">
    <property type="component" value="Unassembled WGS sequence"/>
</dbReference>
<proteinExistence type="predicted"/>
<keyword evidence="1" id="KW-0472">Membrane</keyword>
<gene>
    <name evidence="2" type="ORF">AWJ14_09465</name>
</gene>
<dbReference type="RefSeq" id="WP_066173652.1">
    <property type="nucleotide sequence ID" value="NZ_LQZT01000001.1"/>
</dbReference>
<reference evidence="2 3" key="1">
    <citation type="submission" date="2015-12" db="EMBL/GenBank/DDBJ databases">
        <authorList>
            <person name="Shamseldin A."/>
            <person name="Moawad H."/>
            <person name="Abd El-Rahim W.M."/>
            <person name="Sadowsky M.J."/>
        </authorList>
    </citation>
    <scope>NUCLEOTIDE SEQUENCE [LARGE SCALE GENOMIC DNA]</scope>
    <source>
        <strain evidence="2 3">JC234</strain>
    </source>
</reference>
<evidence type="ECO:0000313" key="2">
    <source>
        <dbReference type="EMBL" id="OCW59267.1"/>
    </source>
</evidence>
<organism evidence="2 3">
    <name type="scientific">Hoeflea olei</name>
    <dbReference type="NCBI Taxonomy" id="1480615"/>
    <lineage>
        <taxon>Bacteria</taxon>
        <taxon>Pseudomonadati</taxon>
        <taxon>Pseudomonadota</taxon>
        <taxon>Alphaproteobacteria</taxon>
        <taxon>Hyphomicrobiales</taxon>
        <taxon>Rhizobiaceae</taxon>
        <taxon>Hoeflea</taxon>
    </lineage>
</organism>
<feature type="transmembrane region" description="Helical" evidence="1">
    <location>
        <begin position="94"/>
        <end position="114"/>
    </location>
</feature>
<dbReference type="Pfam" id="PF04403">
    <property type="entry name" value="PqiA"/>
    <property type="match status" value="1"/>
</dbReference>
<feature type="transmembrane region" description="Helical" evidence="1">
    <location>
        <begin position="53"/>
        <end position="73"/>
    </location>
</feature>
<keyword evidence="1" id="KW-1133">Transmembrane helix</keyword>
<dbReference type="InterPro" id="IPR007498">
    <property type="entry name" value="PqiA-like"/>
</dbReference>